<comment type="caution">
    <text evidence="1">The sequence shown here is derived from an EMBL/GenBank/DDBJ whole genome shotgun (WGS) entry which is preliminary data.</text>
</comment>
<name>A0A7D9HNA1_PARCT</name>
<dbReference type="PANTHER" id="PTHR46289:SF14">
    <property type="entry name" value="DUF4371 DOMAIN-CONTAINING PROTEIN"/>
    <property type="match status" value="1"/>
</dbReference>
<dbReference type="InterPro" id="IPR052958">
    <property type="entry name" value="IFN-induced_PKR_regulator"/>
</dbReference>
<dbReference type="EMBL" id="CACRXK020000926">
    <property type="protein sequence ID" value="CAB3985808.1"/>
    <property type="molecule type" value="Genomic_DNA"/>
</dbReference>
<dbReference type="AlphaFoldDB" id="A0A7D9HNA1"/>
<gene>
    <name evidence="1" type="ORF">PACLA_8A070810</name>
</gene>
<evidence type="ECO:0000313" key="1">
    <source>
        <dbReference type="EMBL" id="CAB3985808.1"/>
    </source>
</evidence>
<organism evidence="1 2">
    <name type="scientific">Paramuricea clavata</name>
    <name type="common">Red gorgonian</name>
    <name type="synonym">Violescent sea-whip</name>
    <dbReference type="NCBI Taxonomy" id="317549"/>
    <lineage>
        <taxon>Eukaryota</taxon>
        <taxon>Metazoa</taxon>
        <taxon>Cnidaria</taxon>
        <taxon>Anthozoa</taxon>
        <taxon>Octocorallia</taxon>
        <taxon>Malacalcyonacea</taxon>
        <taxon>Plexauridae</taxon>
        <taxon>Paramuricea</taxon>
    </lineage>
</organism>
<dbReference type="PANTHER" id="PTHR46289">
    <property type="entry name" value="52 KDA REPRESSOR OF THE INHIBITOR OF THE PROTEIN KINASE-LIKE PROTEIN-RELATED"/>
    <property type="match status" value="1"/>
</dbReference>
<sequence>MYSLKPALLEQQRKVNQVSGEEEERKREYVLKKLSDARWACHADCIKAFHHTIKAVIATLDDIRENEKKANIVAEAKGLLQNVQEFEFILALDVLDLMTASIASRFDTNNVAERAFSKLKLIKSRLRSTMNQERLQ</sequence>
<feature type="non-terminal residue" evidence="1">
    <location>
        <position position="1"/>
    </location>
</feature>
<evidence type="ECO:0000313" key="2">
    <source>
        <dbReference type="Proteomes" id="UP001152795"/>
    </source>
</evidence>
<keyword evidence="2" id="KW-1185">Reference proteome</keyword>
<dbReference type="OrthoDB" id="6610375at2759"/>
<reference evidence="1" key="1">
    <citation type="submission" date="2020-04" db="EMBL/GenBank/DDBJ databases">
        <authorList>
            <person name="Alioto T."/>
            <person name="Alioto T."/>
            <person name="Gomez Garrido J."/>
        </authorList>
    </citation>
    <scope>NUCLEOTIDE SEQUENCE</scope>
    <source>
        <strain evidence="1">A484AB</strain>
    </source>
</reference>
<accession>A0A7D9HNA1</accession>
<dbReference type="Proteomes" id="UP001152795">
    <property type="component" value="Unassembled WGS sequence"/>
</dbReference>
<protein>
    <submittedName>
        <fullName evidence="1">Uncharacterized protein</fullName>
    </submittedName>
</protein>
<proteinExistence type="predicted"/>